<sequence>MYIEGHLGRDAYLGNRPTVIDEQPQVISDLSIRRVAHWSPLTLMHLAGAALYAGTAITLFFLGRSTQAVVALICAGGGAAFALARFTRSKAR</sequence>
<keyword evidence="3" id="KW-1185">Reference proteome</keyword>
<accession>A0A8J3ZI02</accession>
<dbReference type="EMBL" id="BOPG01000089">
    <property type="protein sequence ID" value="GIJ63168.1"/>
    <property type="molecule type" value="Genomic_DNA"/>
</dbReference>
<dbReference type="AlphaFoldDB" id="A0A8J3ZI02"/>
<reference evidence="2" key="1">
    <citation type="submission" date="2021-01" db="EMBL/GenBank/DDBJ databases">
        <title>Whole genome shotgun sequence of Virgisporangium aurantiacum NBRC 16421.</title>
        <authorList>
            <person name="Komaki H."/>
            <person name="Tamura T."/>
        </authorList>
    </citation>
    <scope>NUCLEOTIDE SEQUENCE</scope>
    <source>
        <strain evidence="2">NBRC 16421</strain>
    </source>
</reference>
<name>A0A8J3ZI02_9ACTN</name>
<protein>
    <submittedName>
        <fullName evidence="2">Uncharacterized protein</fullName>
    </submittedName>
</protein>
<evidence type="ECO:0000313" key="3">
    <source>
        <dbReference type="Proteomes" id="UP000612585"/>
    </source>
</evidence>
<dbReference type="Proteomes" id="UP000612585">
    <property type="component" value="Unassembled WGS sequence"/>
</dbReference>
<keyword evidence="1" id="KW-0472">Membrane</keyword>
<keyword evidence="1" id="KW-1133">Transmembrane helix</keyword>
<evidence type="ECO:0000313" key="2">
    <source>
        <dbReference type="EMBL" id="GIJ63168.1"/>
    </source>
</evidence>
<proteinExistence type="predicted"/>
<evidence type="ECO:0000256" key="1">
    <source>
        <dbReference type="SAM" id="Phobius"/>
    </source>
</evidence>
<gene>
    <name evidence="2" type="ORF">Vau01_106840</name>
</gene>
<keyword evidence="1" id="KW-0812">Transmembrane</keyword>
<feature type="transmembrane region" description="Helical" evidence="1">
    <location>
        <begin position="41"/>
        <end position="62"/>
    </location>
</feature>
<organism evidence="2 3">
    <name type="scientific">Virgisporangium aurantiacum</name>
    <dbReference type="NCBI Taxonomy" id="175570"/>
    <lineage>
        <taxon>Bacteria</taxon>
        <taxon>Bacillati</taxon>
        <taxon>Actinomycetota</taxon>
        <taxon>Actinomycetes</taxon>
        <taxon>Micromonosporales</taxon>
        <taxon>Micromonosporaceae</taxon>
        <taxon>Virgisporangium</taxon>
    </lineage>
</organism>
<feature type="transmembrane region" description="Helical" evidence="1">
    <location>
        <begin position="68"/>
        <end position="86"/>
    </location>
</feature>
<comment type="caution">
    <text evidence="2">The sequence shown here is derived from an EMBL/GenBank/DDBJ whole genome shotgun (WGS) entry which is preliminary data.</text>
</comment>